<organism evidence="2 3">
    <name type="scientific">Carpediemonas membranifera</name>
    <dbReference type="NCBI Taxonomy" id="201153"/>
    <lineage>
        <taxon>Eukaryota</taxon>
        <taxon>Metamonada</taxon>
        <taxon>Carpediemonas-like organisms</taxon>
        <taxon>Carpediemonas</taxon>
    </lineage>
</organism>
<protein>
    <submittedName>
        <fullName evidence="2">Uncharacterized protein</fullName>
    </submittedName>
</protein>
<feature type="region of interest" description="Disordered" evidence="1">
    <location>
        <begin position="331"/>
        <end position="353"/>
    </location>
</feature>
<comment type="caution">
    <text evidence="2">The sequence shown here is derived from an EMBL/GenBank/DDBJ whole genome shotgun (WGS) entry which is preliminary data.</text>
</comment>
<dbReference type="InterPro" id="IPR016024">
    <property type="entry name" value="ARM-type_fold"/>
</dbReference>
<keyword evidence="3" id="KW-1185">Reference proteome</keyword>
<dbReference type="Gene3D" id="1.25.10.10">
    <property type="entry name" value="Leucine-rich Repeat Variant"/>
    <property type="match status" value="1"/>
</dbReference>
<dbReference type="InterPro" id="IPR011989">
    <property type="entry name" value="ARM-like"/>
</dbReference>
<dbReference type="EMBL" id="JAHDYR010000012">
    <property type="protein sequence ID" value="KAG9395148.1"/>
    <property type="molecule type" value="Genomic_DNA"/>
</dbReference>
<dbReference type="AlphaFoldDB" id="A0A8J6B3V4"/>
<dbReference type="SUPFAM" id="SSF48371">
    <property type="entry name" value="ARM repeat"/>
    <property type="match status" value="1"/>
</dbReference>
<accession>A0A8J6B3V4</accession>
<evidence type="ECO:0000313" key="3">
    <source>
        <dbReference type="Proteomes" id="UP000717585"/>
    </source>
</evidence>
<gene>
    <name evidence="2" type="ORF">J8273_0367</name>
</gene>
<sequence>MAPKPDYLAVIRQIFVTNENNNQDRDIRQMGLSHLQQFFEGNGQVSSLRAEFPTVTPNIFESLYDDHTGVASQSLRTVRAFIATQPDEDVAELLGLILRDYQLPESSKTDSQRSSKAIVMAHVLTYIHPVLCERTKSVREQVIPALAHGLHSPMIEVIGAAITALNAVCAMEAETLLPFARDAANSLITVVGTHPIHTRPALVALGNIAPLLDPTFAAQSVLPALTSMTEAATLPFATAAVGRVAAAIATTDSKVVTDAVKHSLGVLATVADMGLDLAEECIARAAALECIAAVAGAVPRYTLEPVLDAISAAIREGVSFDPLAAEFGEFSETSDDESDYSAASMSEASDAGDMDADTDSWRVRLAAVNAAAAVAVVTNGLLLDALATGVQDANTNVSEPAASAMLTALPSIPAHALAHLDLVAIASSTDPLASKIIAAAIRRGAPIPVDPSRLVARAMVEPDVEASLVLLWGSIGTHDTQTWAAIAEKSATARGMIAATELLSFGAEDDRVALIGILLAAIAGNKGTNAASTAIAGVMDAMPLRGLLDDVLPHAIAALAAPTPDLLAAAGRLIQRVPDVASDLAGPLATHLTGADSTMRSGAVDAFVSFGAAIPVAGVTGALLAYAQLPHADPRILPSLATSMAPHTTMTGAEVSAVVGLLVKLIEAERDCPAVMDVVSRLASCTAVVPALTNAIDTAVKRCATITVLAAFAKIRVMITDPEALYRATMNAMALEPGHAAITMRFLMERDSRYATAKTLDALLSKRVSSFEVVTHIANAAGLLVSFKPDLVGRIPETCKVMHVTKKMSSIDCMAQGLSKPPDPHAFDKEDEFLRHAIHLHAAKAAVSALLDRDAPFPPQIEEYAKKALELWKIASDSNKTSFEGAVVAIFTAFAVRGLATPAACFTDRQRIAVTLALFRRVPDQQHVDTVVQAVHHIAKTLNVSAGLDSIQIPRDTEFLFIHQALGALTDMARAGAAFQDPVGLWQLVLLIAATLTRPFDDHVFSLEVKTLGIEQQIDASNAVRVLGWSTLGYILATAGPDFNAVLDRLEATIVPFVIHNIALEGNPDVISAAVPVLRAMTTRWAGHTIALARAIGLTVKKSASAQACGMLVEVAQKTGAAGHVALAEAVLRWADWPEAHKKLNEAMAGVEQFRHRVIPVEE</sequence>
<name>A0A8J6B3V4_9EUKA</name>
<reference evidence="2" key="1">
    <citation type="submission" date="2021-05" db="EMBL/GenBank/DDBJ databases">
        <title>A free-living protist that lacks canonical eukaryotic 1 DNA replication and segregation systems.</title>
        <authorList>
            <person name="Salas-Leiva D.E."/>
            <person name="Tromer E.C."/>
            <person name="Curtis B.A."/>
            <person name="Jerlstrom-Hultqvist J."/>
            <person name="Kolisko M."/>
            <person name="Yi Z."/>
            <person name="Salas-Leiva J.S."/>
            <person name="Gallot-Lavallee L."/>
            <person name="Kops G.J.P.L."/>
            <person name="Archibald J.M."/>
            <person name="Simpson A.G.B."/>
            <person name="Roger A.J."/>
        </authorList>
    </citation>
    <scope>NUCLEOTIDE SEQUENCE</scope>
    <source>
        <strain evidence="2">BICM</strain>
    </source>
</reference>
<proteinExistence type="predicted"/>
<dbReference type="Proteomes" id="UP000717585">
    <property type="component" value="Unassembled WGS sequence"/>
</dbReference>
<evidence type="ECO:0000313" key="2">
    <source>
        <dbReference type="EMBL" id="KAG9395148.1"/>
    </source>
</evidence>
<evidence type="ECO:0000256" key="1">
    <source>
        <dbReference type="SAM" id="MobiDB-lite"/>
    </source>
</evidence>